<reference evidence="3 4" key="1">
    <citation type="journal article" date="2014" name="Mol. Plant">
        <title>Chromosome Scale Genome Assembly and Transcriptome Profiling of Nannochloropsis gaditana in Nitrogen Depletion.</title>
        <authorList>
            <person name="Corteggiani Carpinelli E."/>
            <person name="Telatin A."/>
            <person name="Vitulo N."/>
            <person name="Forcato C."/>
            <person name="D'Angelo M."/>
            <person name="Schiavon R."/>
            <person name="Vezzi A."/>
            <person name="Giacometti G.M."/>
            <person name="Morosinotto T."/>
            <person name="Valle G."/>
        </authorList>
    </citation>
    <scope>NUCLEOTIDE SEQUENCE [LARGE SCALE GENOMIC DNA]</scope>
    <source>
        <strain evidence="3 4">B-31</strain>
    </source>
</reference>
<dbReference type="GO" id="GO:0043682">
    <property type="term" value="F:P-type divalent copper transporter activity"/>
    <property type="evidence" value="ECO:0007669"/>
    <property type="project" value="TreeGrafter"/>
</dbReference>
<gene>
    <name evidence="3" type="ORF">Naga_102976g1</name>
</gene>
<evidence type="ECO:0000256" key="1">
    <source>
        <dbReference type="ARBA" id="ARBA00022967"/>
    </source>
</evidence>
<dbReference type="AlphaFoldDB" id="W7SYK6"/>
<dbReference type="PANTHER" id="PTHR43520:SF8">
    <property type="entry name" value="P-TYPE CU(+) TRANSPORTER"/>
    <property type="match status" value="1"/>
</dbReference>
<name>W7SYK6_9STRA</name>
<evidence type="ECO:0000313" key="4">
    <source>
        <dbReference type="Proteomes" id="UP000019335"/>
    </source>
</evidence>
<dbReference type="GO" id="GO:0016020">
    <property type="term" value="C:membrane"/>
    <property type="evidence" value="ECO:0007669"/>
    <property type="project" value="TreeGrafter"/>
</dbReference>
<sequence length="94" mass="9858">MDLLVVLGTSTAYFFSLTAMLTACVVPPEGAGAMGMEGGMEGGMAGGMHHHTGLFFFDTAAMLLTFVSLGKYLESRVKGQSSLPPSLRPSFPPQ</sequence>
<dbReference type="PANTHER" id="PTHR43520">
    <property type="entry name" value="ATP7, ISOFORM B"/>
    <property type="match status" value="1"/>
</dbReference>
<comment type="caution">
    <text evidence="3">The sequence shown here is derived from an EMBL/GenBank/DDBJ whole genome shotgun (WGS) entry which is preliminary data.</text>
</comment>
<protein>
    <submittedName>
        <fullName evidence="3">Copper-transporting atpase 2</fullName>
    </submittedName>
</protein>
<keyword evidence="2" id="KW-1133">Transmembrane helix</keyword>
<keyword evidence="1" id="KW-1278">Translocase</keyword>
<organism evidence="3 4">
    <name type="scientific">Nannochloropsis gaditana</name>
    <dbReference type="NCBI Taxonomy" id="72520"/>
    <lineage>
        <taxon>Eukaryota</taxon>
        <taxon>Sar</taxon>
        <taxon>Stramenopiles</taxon>
        <taxon>Ochrophyta</taxon>
        <taxon>Eustigmatophyceae</taxon>
        <taxon>Eustigmatales</taxon>
        <taxon>Monodopsidaceae</taxon>
        <taxon>Nannochloropsis</taxon>
    </lineage>
</organism>
<keyword evidence="2" id="KW-0812">Transmembrane</keyword>
<evidence type="ECO:0000313" key="3">
    <source>
        <dbReference type="EMBL" id="EWM19930.1"/>
    </source>
</evidence>
<proteinExistence type="predicted"/>
<keyword evidence="2" id="KW-0472">Membrane</keyword>
<dbReference type="Proteomes" id="UP000019335">
    <property type="component" value="Unassembled WGS sequence"/>
</dbReference>
<dbReference type="OrthoDB" id="421110at2759"/>
<dbReference type="GO" id="GO:0055070">
    <property type="term" value="P:copper ion homeostasis"/>
    <property type="evidence" value="ECO:0007669"/>
    <property type="project" value="TreeGrafter"/>
</dbReference>
<dbReference type="GO" id="GO:0005507">
    <property type="term" value="F:copper ion binding"/>
    <property type="evidence" value="ECO:0007669"/>
    <property type="project" value="TreeGrafter"/>
</dbReference>
<accession>W7SYK6</accession>
<dbReference type="EMBL" id="AZIL01003692">
    <property type="protein sequence ID" value="EWM19930.1"/>
    <property type="molecule type" value="Genomic_DNA"/>
</dbReference>
<feature type="transmembrane region" description="Helical" evidence="2">
    <location>
        <begin position="54"/>
        <end position="73"/>
    </location>
</feature>
<keyword evidence="4" id="KW-1185">Reference proteome</keyword>
<evidence type="ECO:0000256" key="2">
    <source>
        <dbReference type="SAM" id="Phobius"/>
    </source>
</evidence>